<dbReference type="PANTHER" id="PTHR43280:SF34">
    <property type="entry name" value="ARAC-FAMILY TRANSCRIPTIONAL REGULATOR"/>
    <property type="match status" value="1"/>
</dbReference>
<dbReference type="InterPro" id="IPR018062">
    <property type="entry name" value="HTH_AraC-typ_CS"/>
</dbReference>
<evidence type="ECO:0000313" key="5">
    <source>
        <dbReference type="EMBL" id="HIU59346.1"/>
    </source>
</evidence>
<dbReference type="PRINTS" id="PR00032">
    <property type="entry name" value="HTHARAC"/>
</dbReference>
<dbReference type="SMART" id="SM00342">
    <property type="entry name" value="HTH_ARAC"/>
    <property type="match status" value="1"/>
</dbReference>
<proteinExistence type="predicted"/>
<gene>
    <name evidence="5" type="ORF">IAC57_04510</name>
</gene>
<dbReference type="Gene3D" id="1.10.10.60">
    <property type="entry name" value="Homeodomain-like"/>
    <property type="match status" value="2"/>
</dbReference>
<keyword evidence="1" id="KW-0805">Transcription regulation</keyword>
<dbReference type="SUPFAM" id="SSF46689">
    <property type="entry name" value="Homeodomain-like"/>
    <property type="match status" value="1"/>
</dbReference>
<dbReference type="PROSITE" id="PS01124">
    <property type="entry name" value="HTH_ARAC_FAMILY_2"/>
    <property type="match status" value="1"/>
</dbReference>
<dbReference type="Proteomes" id="UP000824081">
    <property type="component" value="Unassembled WGS sequence"/>
</dbReference>
<keyword evidence="2" id="KW-0238">DNA-binding</keyword>
<reference evidence="5" key="2">
    <citation type="journal article" date="2021" name="PeerJ">
        <title>Extensive microbial diversity within the chicken gut microbiome revealed by metagenomics and culture.</title>
        <authorList>
            <person name="Gilroy R."/>
            <person name="Ravi A."/>
            <person name="Getino M."/>
            <person name="Pursley I."/>
            <person name="Horton D.L."/>
            <person name="Alikhan N.F."/>
            <person name="Baker D."/>
            <person name="Gharbi K."/>
            <person name="Hall N."/>
            <person name="Watson M."/>
            <person name="Adriaenssens E.M."/>
            <person name="Foster-Nyarko E."/>
            <person name="Jarju S."/>
            <person name="Secka A."/>
            <person name="Antonio M."/>
            <person name="Oren A."/>
            <person name="Chaudhuri R.R."/>
            <person name="La Ragione R."/>
            <person name="Hildebrand F."/>
            <person name="Pallen M.J."/>
        </authorList>
    </citation>
    <scope>NUCLEOTIDE SEQUENCE</scope>
    <source>
        <strain evidence="5">11687</strain>
    </source>
</reference>
<evidence type="ECO:0000256" key="1">
    <source>
        <dbReference type="ARBA" id="ARBA00023015"/>
    </source>
</evidence>
<dbReference type="InterPro" id="IPR003313">
    <property type="entry name" value="AraC-bd"/>
</dbReference>
<name>A0A9D1SGJ1_9FIRM</name>
<dbReference type="PANTHER" id="PTHR43280">
    <property type="entry name" value="ARAC-FAMILY TRANSCRIPTIONAL REGULATOR"/>
    <property type="match status" value="1"/>
</dbReference>
<dbReference type="PROSITE" id="PS00041">
    <property type="entry name" value="HTH_ARAC_FAMILY_1"/>
    <property type="match status" value="1"/>
</dbReference>
<feature type="domain" description="HTH araC/xylS-type" evidence="4">
    <location>
        <begin position="179"/>
        <end position="278"/>
    </location>
</feature>
<comment type="caution">
    <text evidence="5">The sequence shown here is derived from an EMBL/GenBank/DDBJ whole genome shotgun (WGS) entry which is preliminary data.</text>
</comment>
<dbReference type="InterPro" id="IPR037923">
    <property type="entry name" value="HTH-like"/>
</dbReference>
<evidence type="ECO:0000256" key="3">
    <source>
        <dbReference type="ARBA" id="ARBA00023163"/>
    </source>
</evidence>
<reference evidence="5" key="1">
    <citation type="submission" date="2020-10" db="EMBL/GenBank/DDBJ databases">
        <authorList>
            <person name="Gilroy R."/>
        </authorList>
    </citation>
    <scope>NUCLEOTIDE SEQUENCE</scope>
    <source>
        <strain evidence="5">11687</strain>
    </source>
</reference>
<dbReference type="GO" id="GO:0043565">
    <property type="term" value="F:sequence-specific DNA binding"/>
    <property type="evidence" value="ECO:0007669"/>
    <property type="project" value="InterPro"/>
</dbReference>
<dbReference type="AlphaFoldDB" id="A0A9D1SGJ1"/>
<dbReference type="InterPro" id="IPR018060">
    <property type="entry name" value="HTH_AraC"/>
</dbReference>
<sequence length="293" mass="33912">MKNTKLSSKDVYNFINPSDLKDISVIEAAYRKKHPEVSKQPMAKSYFALHLILRGEGKLVTPNGEYPLKKNDIFVRFPNEVITYYDYDETPFRYIFVTFTGATVISYFKRLGITPSNRIFKTSEDLTKLFKYLVLKTCEYPEVNDIFAAGCMHLIFADLAKQSASLPKNKYDVKESYVLNAINFIQINLSNRELDADYVAQYLNLNTDYFLRIFKNVMGTAFSKYIVAKRMSLAISLMDDGKMSIREIALQCGYEDASYFTKSFRLAYNQSPTEYIKKHIDHIRKNTKASDKD</sequence>
<dbReference type="SUPFAM" id="SSF51215">
    <property type="entry name" value="Regulatory protein AraC"/>
    <property type="match status" value="1"/>
</dbReference>
<dbReference type="Pfam" id="PF02311">
    <property type="entry name" value="AraC_binding"/>
    <property type="match status" value="1"/>
</dbReference>
<dbReference type="InterPro" id="IPR009057">
    <property type="entry name" value="Homeodomain-like_sf"/>
</dbReference>
<dbReference type="EMBL" id="DVMZ01000119">
    <property type="protein sequence ID" value="HIU59346.1"/>
    <property type="molecule type" value="Genomic_DNA"/>
</dbReference>
<dbReference type="GO" id="GO:0003700">
    <property type="term" value="F:DNA-binding transcription factor activity"/>
    <property type="evidence" value="ECO:0007669"/>
    <property type="project" value="InterPro"/>
</dbReference>
<accession>A0A9D1SGJ1</accession>
<organism evidence="5 6">
    <name type="scientific">Candidatus Scatosoma pullistercoris</name>
    <dbReference type="NCBI Taxonomy" id="2840934"/>
    <lineage>
        <taxon>Bacteria</taxon>
        <taxon>Bacillati</taxon>
        <taxon>Bacillota</taxon>
        <taxon>Clostridia</taxon>
        <taxon>Candidatus Scatosoma</taxon>
    </lineage>
</organism>
<keyword evidence="3" id="KW-0804">Transcription</keyword>
<evidence type="ECO:0000259" key="4">
    <source>
        <dbReference type="PROSITE" id="PS01124"/>
    </source>
</evidence>
<protein>
    <submittedName>
        <fullName evidence="5">Helix-turn-helix domain-containing protein</fullName>
    </submittedName>
</protein>
<evidence type="ECO:0000313" key="6">
    <source>
        <dbReference type="Proteomes" id="UP000824081"/>
    </source>
</evidence>
<evidence type="ECO:0000256" key="2">
    <source>
        <dbReference type="ARBA" id="ARBA00023125"/>
    </source>
</evidence>
<dbReference type="InterPro" id="IPR020449">
    <property type="entry name" value="Tscrpt_reg_AraC-type_HTH"/>
</dbReference>
<dbReference type="Pfam" id="PF12833">
    <property type="entry name" value="HTH_18"/>
    <property type="match status" value="1"/>
</dbReference>